<reference evidence="2 3" key="1">
    <citation type="submission" date="2019-02" db="EMBL/GenBank/DDBJ databases">
        <title>Deep-cultivation of Planctomycetes and their phenomic and genomic characterization uncovers novel biology.</title>
        <authorList>
            <person name="Wiegand S."/>
            <person name="Jogler M."/>
            <person name="Boedeker C."/>
            <person name="Pinto D."/>
            <person name="Vollmers J."/>
            <person name="Rivas-Marin E."/>
            <person name="Kohn T."/>
            <person name="Peeters S.H."/>
            <person name="Heuer A."/>
            <person name="Rast P."/>
            <person name="Oberbeckmann S."/>
            <person name="Bunk B."/>
            <person name="Jeske O."/>
            <person name="Meyerdierks A."/>
            <person name="Storesund J.E."/>
            <person name="Kallscheuer N."/>
            <person name="Luecker S."/>
            <person name="Lage O.M."/>
            <person name="Pohl T."/>
            <person name="Merkel B.J."/>
            <person name="Hornburger P."/>
            <person name="Mueller R.-W."/>
            <person name="Bruemmer F."/>
            <person name="Labrenz M."/>
            <person name="Spormann A.M."/>
            <person name="Op den Camp H."/>
            <person name="Overmann J."/>
            <person name="Amann R."/>
            <person name="Jetten M.S.M."/>
            <person name="Mascher T."/>
            <person name="Medema M.H."/>
            <person name="Devos D.P."/>
            <person name="Kaster A.-K."/>
            <person name="Ovreas L."/>
            <person name="Rohde M."/>
            <person name="Galperin M.Y."/>
            <person name="Jogler C."/>
        </authorList>
    </citation>
    <scope>NUCLEOTIDE SEQUENCE [LARGE SCALE GENOMIC DNA]</scope>
    <source>
        <strain evidence="2 3">Mal52</strain>
    </source>
</reference>
<keyword evidence="3" id="KW-1185">Reference proteome</keyword>
<dbReference type="PROSITE" id="PS51257">
    <property type="entry name" value="PROKAR_LIPOPROTEIN"/>
    <property type="match status" value="1"/>
</dbReference>
<accession>A0A517ZT61</accession>
<dbReference type="AlphaFoldDB" id="A0A517ZT61"/>
<dbReference type="EMBL" id="CP036276">
    <property type="protein sequence ID" value="QDU45633.1"/>
    <property type="molecule type" value="Genomic_DNA"/>
</dbReference>
<gene>
    <name evidence="2" type="ORF">Mal52_41280</name>
</gene>
<organism evidence="2 3">
    <name type="scientific">Symmachiella dynata</name>
    <dbReference type="NCBI Taxonomy" id="2527995"/>
    <lineage>
        <taxon>Bacteria</taxon>
        <taxon>Pseudomonadati</taxon>
        <taxon>Planctomycetota</taxon>
        <taxon>Planctomycetia</taxon>
        <taxon>Planctomycetales</taxon>
        <taxon>Planctomycetaceae</taxon>
        <taxon>Symmachiella</taxon>
    </lineage>
</organism>
<evidence type="ECO:0000313" key="2">
    <source>
        <dbReference type="EMBL" id="QDU45633.1"/>
    </source>
</evidence>
<dbReference type="Proteomes" id="UP000319383">
    <property type="component" value="Chromosome"/>
</dbReference>
<proteinExistence type="predicted"/>
<dbReference type="RefSeq" id="WP_145378146.1">
    <property type="nucleotide sequence ID" value="NZ_CP036276.1"/>
</dbReference>
<evidence type="ECO:0000313" key="3">
    <source>
        <dbReference type="Proteomes" id="UP000319383"/>
    </source>
</evidence>
<feature type="chain" id="PRO_5022051594" description="Glycosyl hydrolase-like 10 domain-containing protein" evidence="1">
    <location>
        <begin position="26"/>
        <end position="596"/>
    </location>
</feature>
<dbReference type="KEGG" id="sdyn:Mal52_41280"/>
<sequence precursor="true">MSIRIFSVGLLAIFLSCCPSAQLIAAEGDEAIFLTDMSRCEPAAALASQPEPGKWRLIPYATAERKGIMLGAGSFVEAPEVRLPIEVDGWFDVVLGIWNPKVMYDGQPIIKARLGSRPIFQQIHPGKSPGLQNATFLEEVSLCRADLSDETSIAFAKSNGLQPHSAYIAYVKLVPLSPAQVQAEKSRRQDESRKNLVATFDGSSIFHFSDVSTTEHLLEWVEKLRDSDTKKVLWAVTYGDRTGFPTKNPDLTYLGNDDLFLTSPLTFGNNYQRGQRQMQQFFKQCAAEGIVPQQRLAEHAHKLGMKFDLMYRIGILGGIGMMEAHKNNFVQKHPEVRQVTRDGRPLQKASLAFPQVQQLILDQIDESCRLIDADGINLCFVRGPHFLLWEQPVRAAFEKKYGVSSQDVAEDDPRMDVVRAEIMTNFLKRVRAKLDEVGKSQGKDLTLSVWVWPHDQGVWLGGRPLDEGLDVAEWIKLDLLDSVICQEGVDETYIQLGQQHGCEFVLFTGYRGDKAMSPTSLVDAYQKGATTFACWDIDAYQNGPETWQWLQRTGDRAALQKLKDQPELLKRPRFPLIEVNGNRVDAGLADAVYSGG</sequence>
<protein>
    <recommendedName>
        <fullName evidence="4">Glycosyl hydrolase-like 10 domain-containing protein</fullName>
    </recommendedName>
</protein>
<keyword evidence="1" id="KW-0732">Signal</keyword>
<feature type="signal peptide" evidence="1">
    <location>
        <begin position="1"/>
        <end position="25"/>
    </location>
</feature>
<evidence type="ECO:0008006" key="4">
    <source>
        <dbReference type="Google" id="ProtNLM"/>
    </source>
</evidence>
<evidence type="ECO:0000256" key="1">
    <source>
        <dbReference type="SAM" id="SignalP"/>
    </source>
</evidence>
<name>A0A517ZT61_9PLAN</name>